<reference evidence="1" key="2">
    <citation type="journal article" date="2021" name="Genome Biol. Evol.">
        <title>Developing a high-quality reference genome for a parasitic bivalve with doubly uniparental inheritance (Bivalvia: Unionida).</title>
        <authorList>
            <person name="Smith C.H."/>
        </authorList>
    </citation>
    <scope>NUCLEOTIDE SEQUENCE</scope>
    <source>
        <strain evidence="1">CHS0354</strain>
        <tissue evidence="1">Mantle</tissue>
    </source>
</reference>
<reference evidence="1" key="3">
    <citation type="submission" date="2023-05" db="EMBL/GenBank/DDBJ databases">
        <authorList>
            <person name="Smith C.H."/>
        </authorList>
    </citation>
    <scope>NUCLEOTIDE SEQUENCE</scope>
    <source>
        <strain evidence="1">CHS0354</strain>
        <tissue evidence="1">Mantle</tissue>
    </source>
</reference>
<evidence type="ECO:0000313" key="1">
    <source>
        <dbReference type="EMBL" id="KAK3582520.1"/>
    </source>
</evidence>
<keyword evidence="2" id="KW-1185">Reference proteome</keyword>
<dbReference type="Proteomes" id="UP001195483">
    <property type="component" value="Unassembled WGS sequence"/>
</dbReference>
<reference evidence="1" key="1">
    <citation type="journal article" date="2021" name="Genome Biol. Evol.">
        <title>A High-Quality Reference Genome for a Parasitic Bivalve with Doubly Uniparental Inheritance (Bivalvia: Unionida).</title>
        <authorList>
            <person name="Smith C.H."/>
        </authorList>
    </citation>
    <scope>NUCLEOTIDE SEQUENCE</scope>
    <source>
        <strain evidence="1">CHS0354</strain>
    </source>
</reference>
<proteinExistence type="predicted"/>
<dbReference type="EMBL" id="JAEAOA010001427">
    <property type="protein sequence ID" value="KAK3582520.1"/>
    <property type="molecule type" value="Genomic_DNA"/>
</dbReference>
<protein>
    <recommendedName>
        <fullName evidence="3">YbbR-like domain-containing protein</fullName>
    </recommendedName>
</protein>
<gene>
    <name evidence="1" type="ORF">CHS0354_024069</name>
</gene>
<sequence length="285" mass="31934">MSLSNVLTVTLPVAVKSNSNYSPLSVSPNHISVTVTGSGWELVKFYISEAKITIKLEDERSKFPSENTLFFAQNLSHYLEFPKYIEVTPVKFSPSSIQYSLRPRFSKIVPIRLRALPTVESGFTFTSIPRFEPDSVTIVGAVDLVQPISHWDIDVSDRKLKSGEFFFPVSLTKNTSSLIEIFPQTSNIYGHIETLTEIAFNQVSVQVYSLEDRTKVQLIPDKLSVALIGPASKLASLTQDSIRAFVEYKDLISDTTGSIIPKIEHPPYVSVKMLQPKTLKYIIQN</sequence>
<accession>A0AAE0S055</accession>
<dbReference type="Gene3D" id="2.170.120.30">
    <property type="match status" value="1"/>
</dbReference>
<dbReference type="AlphaFoldDB" id="A0AAE0S055"/>
<name>A0AAE0S055_9BIVA</name>
<evidence type="ECO:0008006" key="3">
    <source>
        <dbReference type="Google" id="ProtNLM"/>
    </source>
</evidence>
<organism evidence="1 2">
    <name type="scientific">Potamilus streckersoni</name>
    <dbReference type="NCBI Taxonomy" id="2493646"/>
    <lineage>
        <taxon>Eukaryota</taxon>
        <taxon>Metazoa</taxon>
        <taxon>Spiralia</taxon>
        <taxon>Lophotrochozoa</taxon>
        <taxon>Mollusca</taxon>
        <taxon>Bivalvia</taxon>
        <taxon>Autobranchia</taxon>
        <taxon>Heteroconchia</taxon>
        <taxon>Palaeoheterodonta</taxon>
        <taxon>Unionida</taxon>
        <taxon>Unionoidea</taxon>
        <taxon>Unionidae</taxon>
        <taxon>Ambleminae</taxon>
        <taxon>Lampsilini</taxon>
        <taxon>Potamilus</taxon>
    </lineage>
</organism>
<comment type="caution">
    <text evidence="1">The sequence shown here is derived from an EMBL/GenBank/DDBJ whole genome shotgun (WGS) entry which is preliminary data.</text>
</comment>
<dbReference type="InterPro" id="IPR053154">
    <property type="entry name" value="c-di-AMP_regulator"/>
</dbReference>
<evidence type="ECO:0000313" key="2">
    <source>
        <dbReference type="Proteomes" id="UP001195483"/>
    </source>
</evidence>
<dbReference type="PANTHER" id="PTHR37804:SF1">
    <property type="entry name" value="CDAA REGULATORY PROTEIN CDAR"/>
    <property type="match status" value="1"/>
</dbReference>
<dbReference type="PANTHER" id="PTHR37804">
    <property type="entry name" value="CDAA REGULATORY PROTEIN CDAR"/>
    <property type="match status" value="1"/>
</dbReference>